<evidence type="ECO:0000313" key="3">
    <source>
        <dbReference type="Proteomes" id="UP001595812"/>
    </source>
</evidence>
<sequence length="127" mass="14503">MKFSKLSILTGISIIFFLVKGIQYAIIGSYVPLLIVLIVLGSLYLSFLKSKKAHRAILRIWAVLIIIWAIARFIVWMMFEVDQNLSETHIREQFGIFQHIISIVILIIGIMIFKNKTEKPAGNNGNK</sequence>
<name>A0ABV8ADX6_9FLAO</name>
<dbReference type="RefSeq" id="WP_386096633.1">
    <property type="nucleotide sequence ID" value="NZ_JBHSAT010000004.1"/>
</dbReference>
<proteinExistence type="predicted"/>
<dbReference type="EMBL" id="JBHSAT010000004">
    <property type="protein sequence ID" value="MFC3876063.1"/>
    <property type="molecule type" value="Genomic_DNA"/>
</dbReference>
<evidence type="ECO:0000313" key="2">
    <source>
        <dbReference type="EMBL" id="MFC3876063.1"/>
    </source>
</evidence>
<keyword evidence="1" id="KW-1133">Transmembrane helix</keyword>
<organism evidence="2 3">
    <name type="scientific">Winogradskyella maritima</name>
    <dbReference type="NCBI Taxonomy" id="1517766"/>
    <lineage>
        <taxon>Bacteria</taxon>
        <taxon>Pseudomonadati</taxon>
        <taxon>Bacteroidota</taxon>
        <taxon>Flavobacteriia</taxon>
        <taxon>Flavobacteriales</taxon>
        <taxon>Flavobacteriaceae</taxon>
        <taxon>Winogradskyella</taxon>
    </lineage>
</organism>
<protein>
    <submittedName>
        <fullName evidence="2">Uncharacterized protein</fullName>
    </submittedName>
</protein>
<keyword evidence="1" id="KW-0812">Transmembrane</keyword>
<keyword evidence="1" id="KW-0472">Membrane</keyword>
<evidence type="ECO:0000256" key="1">
    <source>
        <dbReference type="SAM" id="Phobius"/>
    </source>
</evidence>
<reference evidence="3" key="1">
    <citation type="journal article" date="2019" name="Int. J. Syst. Evol. Microbiol.">
        <title>The Global Catalogue of Microorganisms (GCM) 10K type strain sequencing project: providing services to taxonomists for standard genome sequencing and annotation.</title>
        <authorList>
            <consortium name="The Broad Institute Genomics Platform"/>
            <consortium name="The Broad Institute Genome Sequencing Center for Infectious Disease"/>
            <person name="Wu L."/>
            <person name="Ma J."/>
        </authorList>
    </citation>
    <scope>NUCLEOTIDE SEQUENCE [LARGE SCALE GENOMIC DNA]</scope>
    <source>
        <strain evidence="3">CECT 8979</strain>
    </source>
</reference>
<feature type="transmembrane region" description="Helical" evidence="1">
    <location>
        <begin position="94"/>
        <end position="113"/>
    </location>
</feature>
<dbReference type="Proteomes" id="UP001595812">
    <property type="component" value="Unassembled WGS sequence"/>
</dbReference>
<comment type="caution">
    <text evidence="2">The sequence shown here is derived from an EMBL/GenBank/DDBJ whole genome shotgun (WGS) entry which is preliminary data.</text>
</comment>
<accession>A0ABV8ADX6</accession>
<feature type="transmembrane region" description="Helical" evidence="1">
    <location>
        <begin position="60"/>
        <end position="79"/>
    </location>
</feature>
<feature type="transmembrane region" description="Helical" evidence="1">
    <location>
        <begin position="31"/>
        <end position="48"/>
    </location>
</feature>
<gene>
    <name evidence="2" type="ORF">ACFOSX_02365</name>
</gene>
<keyword evidence="3" id="KW-1185">Reference proteome</keyword>